<name>F5Z9T0_ALTNA</name>
<sequence>MKLYINAFKQGIARVFILPRLSLPLISTLGLTLAAVLTVVAVANTLLFKPLPDINETDLHHVELNLEFNEGLVVPFFSDIRRVASAKQYWGKQLDWGYISPSNTNVNIANNDINVTMLNASTGTPELLGLELLSGQSSTIENAEEGIWISKSLWQSVYGSASDITHMMLRVEGNDYPVFGVINNYTSINTVSVGDDALGQVWRFEALDASLTSPDTITLNLGPITVVRGPKSALPQTSDLESWFVDYVNNDITEERARDFLLSKKIVGEVSSYRDAFIGDSEQLVFVLIIAMVCLLIMACLNLLNLFIAHYQSRNKEFAIQICMGASVGKLRRLIFVENLPMFFMATLLGLISAGWLIKVLPILAGDNLPLLDQISIDMSSVLLALIFIVLINVIFATIALLYVDKMALTDSLNSSGKGTPAQQNQIISKALMVIQLSLACVLLTAASVSVIDSYNNAYKSLGYSMPNAYEVSLQVSDDTWQASLEEFDAYQGSEWQLLRRDLTERLSALGGEVFDINALPLTANVSMSAYPDPDTGESVMIRPLMWAPEMLSAFDIQLLAGRDLTVDDIDLPNVLISQSFAIERAGETEWMSMVGQEIKMGEDAEDIYKVVGIIIDIEPMPSGTLNVDAPEVYFSSPTRMSFNTLSAVVIMPEGEVLTRDDVVNLLVGMDDRLGELSVVSMDERWENITQATRLNMIVIAGLAVLTLVLAIIGVSGLSQMTAGQRSYELAVRMATGAKQIQLLQLLMKESLWILIVGLSVGAIAGVVVYQYILGMFESAPSLDWTATAIINFALALAMLVSVAIPGWRVIRKDPMRTLREL</sequence>
<evidence type="ECO:0000256" key="6">
    <source>
        <dbReference type="ARBA" id="ARBA00038076"/>
    </source>
</evidence>
<keyword evidence="5 7" id="KW-0472">Membrane</keyword>
<dbReference type="RefSeq" id="WP_013783027.1">
    <property type="nucleotide sequence ID" value="NC_015554.1"/>
</dbReference>
<dbReference type="PANTHER" id="PTHR30572">
    <property type="entry name" value="MEMBRANE COMPONENT OF TRANSPORTER-RELATED"/>
    <property type="match status" value="1"/>
</dbReference>
<feature type="domain" description="ABC3 transporter permease C-terminal" evidence="8">
    <location>
        <begin position="703"/>
        <end position="815"/>
    </location>
</feature>
<feature type="transmembrane region" description="Helical" evidence="7">
    <location>
        <begin position="785"/>
        <end position="811"/>
    </location>
</feature>
<dbReference type="Proteomes" id="UP000000683">
    <property type="component" value="Chromosome"/>
</dbReference>
<dbReference type="OrthoDB" id="5711186at2"/>
<reference evidence="9 10" key="1">
    <citation type="journal article" date="2011" name="J. Bacteriol.">
        <title>Complete genome sequence of the polycyclic aromatic hydrocarbon-degrading bacterium Alteromonas sp. strain SN2.</title>
        <authorList>
            <person name="Jin H.M."/>
            <person name="Jeong H."/>
            <person name="Moon E.J."/>
            <person name="Math R.K."/>
            <person name="Lee K."/>
            <person name="Kim H.J."/>
            <person name="Jeon C.O."/>
            <person name="Oh T.K."/>
            <person name="Kim J.F."/>
        </authorList>
    </citation>
    <scope>NUCLEOTIDE SEQUENCE [LARGE SCALE GENOMIC DNA]</scope>
    <source>
        <strain evidence="10">JCM 17741 / KACC 18427 / KCTC 11700BP / SN2</strain>
    </source>
</reference>
<dbReference type="InterPro" id="IPR050250">
    <property type="entry name" value="Macrolide_Exporter_MacB"/>
</dbReference>
<evidence type="ECO:0000313" key="10">
    <source>
        <dbReference type="Proteomes" id="UP000000683"/>
    </source>
</evidence>
<accession>F5Z9T0</accession>
<keyword evidence="3 7" id="KW-0812">Transmembrane</keyword>
<feature type="transmembrane region" description="Helical" evidence="7">
    <location>
        <begin position="381"/>
        <end position="404"/>
    </location>
</feature>
<dbReference type="GO" id="GO:0005886">
    <property type="term" value="C:plasma membrane"/>
    <property type="evidence" value="ECO:0007669"/>
    <property type="project" value="UniProtKB-SubCell"/>
</dbReference>
<evidence type="ECO:0000259" key="8">
    <source>
        <dbReference type="Pfam" id="PF02687"/>
    </source>
</evidence>
<feature type="transmembrane region" description="Helical" evidence="7">
    <location>
        <begin position="697"/>
        <end position="718"/>
    </location>
</feature>
<dbReference type="Pfam" id="PF02687">
    <property type="entry name" value="FtsX"/>
    <property type="match status" value="2"/>
</dbReference>
<dbReference type="KEGG" id="alt:ambt_02655"/>
<gene>
    <name evidence="9" type="ordered locus">ambt_02655</name>
</gene>
<keyword evidence="4 7" id="KW-1133">Transmembrane helix</keyword>
<dbReference type="GO" id="GO:0022857">
    <property type="term" value="F:transmembrane transporter activity"/>
    <property type="evidence" value="ECO:0007669"/>
    <property type="project" value="TreeGrafter"/>
</dbReference>
<feature type="transmembrane region" description="Helical" evidence="7">
    <location>
        <begin position="752"/>
        <end position="773"/>
    </location>
</feature>
<evidence type="ECO:0000313" key="9">
    <source>
        <dbReference type="EMBL" id="AEF02085.1"/>
    </source>
</evidence>
<proteinExistence type="inferred from homology"/>
<evidence type="ECO:0000256" key="5">
    <source>
        <dbReference type="ARBA" id="ARBA00023136"/>
    </source>
</evidence>
<evidence type="ECO:0000256" key="4">
    <source>
        <dbReference type="ARBA" id="ARBA00022989"/>
    </source>
</evidence>
<feature type="domain" description="ABC3 transporter permease C-terminal" evidence="8">
    <location>
        <begin position="289"/>
        <end position="404"/>
    </location>
</feature>
<dbReference type="eggNOG" id="COG0577">
    <property type="taxonomic scope" value="Bacteria"/>
</dbReference>
<keyword evidence="10" id="KW-1185">Reference proteome</keyword>
<protein>
    <submittedName>
        <fullName evidence="9">ABC transporter permease</fullName>
    </submittedName>
</protein>
<dbReference type="AlphaFoldDB" id="F5Z9T0"/>
<dbReference type="HOGENOM" id="CLU_341525_0_0_6"/>
<keyword evidence="2" id="KW-1003">Cell membrane</keyword>
<feature type="transmembrane region" description="Helical" evidence="7">
    <location>
        <begin position="284"/>
        <end position="308"/>
    </location>
</feature>
<evidence type="ECO:0000256" key="3">
    <source>
        <dbReference type="ARBA" id="ARBA00022692"/>
    </source>
</evidence>
<evidence type="ECO:0000256" key="1">
    <source>
        <dbReference type="ARBA" id="ARBA00004651"/>
    </source>
</evidence>
<comment type="similarity">
    <text evidence="6">Belongs to the ABC-4 integral membrane protein family.</text>
</comment>
<comment type="subcellular location">
    <subcellularLocation>
        <location evidence="1">Cell membrane</location>
        <topology evidence="1">Multi-pass membrane protein</topology>
    </subcellularLocation>
</comment>
<evidence type="ECO:0000256" key="7">
    <source>
        <dbReference type="SAM" id="Phobius"/>
    </source>
</evidence>
<dbReference type="InterPro" id="IPR003838">
    <property type="entry name" value="ABC3_permease_C"/>
</dbReference>
<feature type="transmembrane region" description="Helical" evidence="7">
    <location>
        <begin position="21"/>
        <end position="43"/>
    </location>
</feature>
<evidence type="ECO:0000256" key="2">
    <source>
        <dbReference type="ARBA" id="ARBA00022475"/>
    </source>
</evidence>
<feature type="transmembrane region" description="Helical" evidence="7">
    <location>
        <begin position="340"/>
        <end position="361"/>
    </location>
</feature>
<dbReference type="PANTHER" id="PTHR30572:SF4">
    <property type="entry name" value="ABC TRANSPORTER PERMEASE YTRF"/>
    <property type="match status" value="1"/>
</dbReference>
<feature type="transmembrane region" description="Helical" evidence="7">
    <location>
        <begin position="431"/>
        <end position="452"/>
    </location>
</feature>
<dbReference type="EMBL" id="CP002339">
    <property type="protein sequence ID" value="AEF02085.1"/>
    <property type="molecule type" value="Genomic_DNA"/>
</dbReference>
<organism evidence="9 10">
    <name type="scientific">Alteromonas naphthalenivorans</name>
    <dbReference type="NCBI Taxonomy" id="715451"/>
    <lineage>
        <taxon>Bacteria</taxon>
        <taxon>Pseudomonadati</taxon>
        <taxon>Pseudomonadota</taxon>
        <taxon>Gammaproteobacteria</taxon>
        <taxon>Alteromonadales</taxon>
        <taxon>Alteromonadaceae</taxon>
        <taxon>Alteromonas/Salinimonas group</taxon>
        <taxon>Alteromonas</taxon>
    </lineage>
</organism>